<keyword evidence="8" id="KW-1015">Disulfide bond</keyword>
<evidence type="ECO:0000256" key="4">
    <source>
        <dbReference type="ARBA" id="ARBA00022723"/>
    </source>
</evidence>
<dbReference type="GO" id="GO:0046872">
    <property type="term" value="F:metal ion binding"/>
    <property type="evidence" value="ECO:0007669"/>
    <property type="project" value="UniProtKB-KW"/>
</dbReference>
<dbReference type="GO" id="GO:0005886">
    <property type="term" value="C:plasma membrane"/>
    <property type="evidence" value="ECO:0007669"/>
    <property type="project" value="TreeGrafter"/>
</dbReference>
<keyword evidence="4" id="KW-0479">Metal-binding</keyword>
<evidence type="ECO:0008006" key="15">
    <source>
        <dbReference type="Google" id="ProtNLM"/>
    </source>
</evidence>
<comment type="caution">
    <text evidence="13">The sequence shown here is derived from an EMBL/GenBank/DDBJ whole genome shotgun (WGS) entry which is preliminary data.</text>
</comment>
<dbReference type="Proteomes" id="UP001321473">
    <property type="component" value="Unassembled WGS sequence"/>
</dbReference>
<dbReference type="InterPro" id="IPR042089">
    <property type="entry name" value="Peptidase_M13_dom_2"/>
</dbReference>
<dbReference type="InterPro" id="IPR024079">
    <property type="entry name" value="MetalloPept_cat_dom_sf"/>
</dbReference>
<evidence type="ECO:0000256" key="1">
    <source>
        <dbReference type="ARBA" id="ARBA00001947"/>
    </source>
</evidence>
<keyword evidence="9" id="KW-0325">Glycoprotein</keyword>
<comment type="similarity">
    <text evidence="2">Belongs to the peptidase M13 family.</text>
</comment>
<accession>A0AAQ4CY40</accession>
<dbReference type="Pfam" id="PF01431">
    <property type="entry name" value="Peptidase_M13"/>
    <property type="match status" value="1"/>
</dbReference>
<evidence type="ECO:0000259" key="11">
    <source>
        <dbReference type="Pfam" id="PF01431"/>
    </source>
</evidence>
<dbReference type="InterPro" id="IPR000718">
    <property type="entry name" value="Peptidase_M13"/>
</dbReference>
<feature type="signal peptide" evidence="10">
    <location>
        <begin position="1"/>
        <end position="19"/>
    </location>
</feature>
<dbReference type="AlphaFoldDB" id="A0AAQ4CY40"/>
<dbReference type="EMBL" id="JARKHS020036669">
    <property type="protein sequence ID" value="KAK8755130.1"/>
    <property type="molecule type" value="Genomic_DNA"/>
</dbReference>
<dbReference type="PANTHER" id="PTHR11733:SF241">
    <property type="entry name" value="GH26575P-RELATED"/>
    <property type="match status" value="1"/>
</dbReference>
<evidence type="ECO:0000256" key="7">
    <source>
        <dbReference type="ARBA" id="ARBA00023049"/>
    </source>
</evidence>
<feature type="domain" description="Peptidase M13 C-terminal" evidence="11">
    <location>
        <begin position="436"/>
        <end position="526"/>
    </location>
</feature>
<proteinExistence type="inferred from homology"/>
<evidence type="ECO:0000256" key="2">
    <source>
        <dbReference type="ARBA" id="ARBA00007357"/>
    </source>
</evidence>
<keyword evidence="6" id="KW-0862">Zinc</keyword>
<feature type="chain" id="PRO_5042947686" description="M13 family peptidase" evidence="10">
    <location>
        <begin position="20"/>
        <end position="528"/>
    </location>
</feature>
<dbReference type="InterPro" id="IPR018497">
    <property type="entry name" value="Peptidase_M13_C"/>
</dbReference>
<dbReference type="InterPro" id="IPR008753">
    <property type="entry name" value="Peptidase_M13_N"/>
</dbReference>
<dbReference type="Gene3D" id="1.10.1380.10">
    <property type="entry name" value="Neutral endopeptidase , domain2"/>
    <property type="match status" value="1"/>
</dbReference>
<dbReference type="FunFam" id="3.40.390.10:FF:000076">
    <property type="entry name" value="membrane metallo-endopeptidase-like 1"/>
    <property type="match status" value="1"/>
</dbReference>
<protein>
    <recommendedName>
        <fullName evidence="15">M13 family peptidase</fullName>
    </recommendedName>
</protein>
<evidence type="ECO:0000313" key="14">
    <source>
        <dbReference type="Proteomes" id="UP001321473"/>
    </source>
</evidence>
<dbReference type="Pfam" id="PF05649">
    <property type="entry name" value="Peptidase_M13_N"/>
    <property type="match status" value="2"/>
</dbReference>
<sequence length="528" mass="60397">MTWWFHCFARGIFTAFSGCADYTYTHKAQAAKLINASLDLCVDPCEDFYSYACGGWKKNHPIPESKSYTGIFPLLRDELQGTLRSILENMTLNYECQNVTDKAAVAYNACMAVPALEDRLDVMMEIMNASGVAQWPITNDTGGMFKNCTEVLNSTGIFTIFSVQVTRDAKELNSSVIMVRLLDLLKKQFSTANITLSDNETVELYALDYYSGLNSFLASADPKTLYNYAGLKVMLGFGAQVSDQFRNASFELSKAITGVVAEKPRWETCVRIVNEAMPEIVGLLYVQHKFSKEAKAEVEDLARRLMAVFNETLQNAQWMDNETRRAAEEKLYKMGTKIGYPEWLYNVTYLERIYQYVPDLCPNCTFAQMLHWIYQNRWVQQMLKLRQPYDKDADWTVGTAVVNAFYNPSTNEMPSEWSGGHVQGYPYINNYLILQAYSRLLKDEYGNNDTRLPGLEHLSGKKLFFLSNAMVWCSNIRPGDLRQLIQYDPHSPDQYRVNVPMSNMRAFSTVFNCSANSTMNRTRRCTLW</sequence>
<dbReference type="SUPFAM" id="SSF55486">
    <property type="entry name" value="Metalloproteases ('zincins'), catalytic domain"/>
    <property type="match status" value="1"/>
</dbReference>
<organism evidence="13 14">
    <name type="scientific">Amblyomma americanum</name>
    <name type="common">Lone star tick</name>
    <dbReference type="NCBI Taxonomy" id="6943"/>
    <lineage>
        <taxon>Eukaryota</taxon>
        <taxon>Metazoa</taxon>
        <taxon>Ecdysozoa</taxon>
        <taxon>Arthropoda</taxon>
        <taxon>Chelicerata</taxon>
        <taxon>Arachnida</taxon>
        <taxon>Acari</taxon>
        <taxon>Parasitiformes</taxon>
        <taxon>Ixodida</taxon>
        <taxon>Ixodoidea</taxon>
        <taxon>Ixodidae</taxon>
        <taxon>Amblyomminae</taxon>
        <taxon>Amblyomma</taxon>
    </lineage>
</organism>
<dbReference type="PROSITE" id="PS51885">
    <property type="entry name" value="NEPRILYSIN"/>
    <property type="match status" value="1"/>
</dbReference>
<keyword evidence="5" id="KW-0378">Hydrolase</keyword>
<dbReference type="PANTHER" id="PTHR11733">
    <property type="entry name" value="ZINC METALLOPROTEASE FAMILY M13 NEPRILYSIN-RELATED"/>
    <property type="match status" value="1"/>
</dbReference>
<dbReference type="CDD" id="cd08662">
    <property type="entry name" value="M13"/>
    <property type="match status" value="1"/>
</dbReference>
<keyword evidence="14" id="KW-1185">Reference proteome</keyword>
<dbReference type="Gene3D" id="3.40.390.10">
    <property type="entry name" value="Collagenase (Catalytic Domain)"/>
    <property type="match status" value="2"/>
</dbReference>
<dbReference type="GO" id="GO:0004222">
    <property type="term" value="F:metalloendopeptidase activity"/>
    <property type="evidence" value="ECO:0007669"/>
    <property type="project" value="InterPro"/>
</dbReference>
<evidence type="ECO:0000256" key="5">
    <source>
        <dbReference type="ARBA" id="ARBA00022801"/>
    </source>
</evidence>
<keyword evidence="10" id="KW-0732">Signal</keyword>
<evidence type="ECO:0000256" key="6">
    <source>
        <dbReference type="ARBA" id="ARBA00022833"/>
    </source>
</evidence>
<evidence type="ECO:0000256" key="8">
    <source>
        <dbReference type="ARBA" id="ARBA00023157"/>
    </source>
</evidence>
<keyword evidence="7" id="KW-0482">Metalloprotease</keyword>
<evidence type="ECO:0000256" key="10">
    <source>
        <dbReference type="SAM" id="SignalP"/>
    </source>
</evidence>
<feature type="domain" description="Peptidase M13 N-terminal" evidence="12">
    <location>
        <begin position="183"/>
        <end position="341"/>
    </location>
</feature>
<feature type="domain" description="Peptidase M13 N-terminal" evidence="12">
    <location>
        <begin position="44"/>
        <end position="178"/>
    </location>
</feature>
<keyword evidence="3" id="KW-0645">Protease</keyword>
<evidence type="ECO:0000259" key="12">
    <source>
        <dbReference type="Pfam" id="PF05649"/>
    </source>
</evidence>
<dbReference type="GO" id="GO:0016485">
    <property type="term" value="P:protein processing"/>
    <property type="evidence" value="ECO:0007669"/>
    <property type="project" value="TreeGrafter"/>
</dbReference>
<gene>
    <name evidence="13" type="ORF">V5799_002161</name>
</gene>
<evidence type="ECO:0000256" key="3">
    <source>
        <dbReference type="ARBA" id="ARBA00022670"/>
    </source>
</evidence>
<name>A0AAQ4CY40_AMBAM</name>
<comment type="cofactor">
    <cofactor evidence="1">
        <name>Zn(2+)</name>
        <dbReference type="ChEBI" id="CHEBI:29105"/>
    </cofactor>
</comment>
<evidence type="ECO:0000313" key="13">
    <source>
        <dbReference type="EMBL" id="KAK8755130.1"/>
    </source>
</evidence>
<reference evidence="13 14" key="1">
    <citation type="journal article" date="2023" name="Arcadia Sci">
        <title>De novo assembly of a long-read Amblyomma americanum tick genome.</title>
        <authorList>
            <person name="Chou S."/>
            <person name="Poskanzer K.E."/>
            <person name="Rollins M."/>
            <person name="Thuy-Boun P.S."/>
        </authorList>
    </citation>
    <scope>NUCLEOTIDE SEQUENCE [LARGE SCALE GENOMIC DNA]</scope>
    <source>
        <strain evidence="13">F_SG_1</strain>
        <tissue evidence="13">Salivary glands</tissue>
    </source>
</reference>
<evidence type="ECO:0000256" key="9">
    <source>
        <dbReference type="ARBA" id="ARBA00023180"/>
    </source>
</evidence>